<sequence length="169" mass="18913">MPVHKVGNCRADMCSLKTVFLHHLPSFDLDPSPSMYFVYFYGVQCFSPSLEKTHLRALVFPHLLFLSDSMSLIVIDVVFLVAGLPSIVSAHLGFQDLVFGDLTSRLFFIARGCLHGLDGVFLRVCFVRLEGLRSYSFGALVSSIQSFVVLRWHEHLVCACLVCEVLLIS</sequence>
<protein>
    <submittedName>
        <fullName evidence="1">Uncharacterized protein</fullName>
    </submittedName>
</protein>
<comment type="caution">
    <text evidence="1">The sequence shown here is derived from an EMBL/GenBank/DDBJ whole genome shotgun (WGS) entry which is preliminary data.</text>
</comment>
<name>A0ABQ7DZ58_BRACR</name>
<evidence type="ECO:0000313" key="1">
    <source>
        <dbReference type="EMBL" id="KAF3582822.1"/>
    </source>
</evidence>
<evidence type="ECO:0000313" key="2">
    <source>
        <dbReference type="Proteomes" id="UP000266723"/>
    </source>
</evidence>
<proteinExistence type="predicted"/>
<dbReference type="EMBL" id="QGKV02000649">
    <property type="protein sequence ID" value="KAF3582822.1"/>
    <property type="molecule type" value="Genomic_DNA"/>
</dbReference>
<gene>
    <name evidence="1" type="ORF">DY000_02029875</name>
</gene>
<accession>A0ABQ7DZ58</accession>
<dbReference type="Proteomes" id="UP000266723">
    <property type="component" value="Unassembled WGS sequence"/>
</dbReference>
<keyword evidence="2" id="KW-1185">Reference proteome</keyword>
<reference evidence="1 2" key="1">
    <citation type="journal article" date="2020" name="BMC Genomics">
        <title>Intraspecific diversification of the crop wild relative Brassica cretica Lam. using demographic model selection.</title>
        <authorList>
            <person name="Kioukis A."/>
            <person name="Michalopoulou V.A."/>
            <person name="Briers L."/>
            <person name="Pirintsos S."/>
            <person name="Studholme D.J."/>
            <person name="Pavlidis P."/>
            <person name="Sarris P.F."/>
        </authorList>
    </citation>
    <scope>NUCLEOTIDE SEQUENCE [LARGE SCALE GENOMIC DNA]</scope>
    <source>
        <strain evidence="2">cv. PFS-1207/04</strain>
    </source>
</reference>
<organism evidence="1 2">
    <name type="scientific">Brassica cretica</name>
    <name type="common">Mustard</name>
    <dbReference type="NCBI Taxonomy" id="69181"/>
    <lineage>
        <taxon>Eukaryota</taxon>
        <taxon>Viridiplantae</taxon>
        <taxon>Streptophyta</taxon>
        <taxon>Embryophyta</taxon>
        <taxon>Tracheophyta</taxon>
        <taxon>Spermatophyta</taxon>
        <taxon>Magnoliopsida</taxon>
        <taxon>eudicotyledons</taxon>
        <taxon>Gunneridae</taxon>
        <taxon>Pentapetalae</taxon>
        <taxon>rosids</taxon>
        <taxon>malvids</taxon>
        <taxon>Brassicales</taxon>
        <taxon>Brassicaceae</taxon>
        <taxon>Brassiceae</taxon>
        <taxon>Brassica</taxon>
    </lineage>
</organism>